<evidence type="ECO:0008006" key="3">
    <source>
        <dbReference type="Google" id="ProtNLM"/>
    </source>
</evidence>
<dbReference type="Gene3D" id="3.40.50.620">
    <property type="entry name" value="HUPs"/>
    <property type="match status" value="1"/>
</dbReference>
<dbReference type="RefSeq" id="WP_073592955.1">
    <property type="nucleotide sequence ID" value="NZ_MRCE01000006.1"/>
</dbReference>
<organism evidence="1 2">
    <name type="scientific">[Phormidium ambiguum] IAM M-71</name>
    <dbReference type="NCBI Taxonomy" id="454136"/>
    <lineage>
        <taxon>Bacteria</taxon>
        <taxon>Bacillati</taxon>
        <taxon>Cyanobacteriota</taxon>
        <taxon>Cyanophyceae</taxon>
        <taxon>Oscillatoriophycideae</taxon>
        <taxon>Aerosakkonematales</taxon>
        <taxon>Aerosakkonemataceae</taxon>
        <taxon>Floridanema</taxon>
    </lineage>
</organism>
<dbReference type="InterPro" id="IPR014729">
    <property type="entry name" value="Rossmann-like_a/b/a_fold"/>
</dbReference>
<protein>
    <recommendedName>
        <fullName evidence="3">UspA domain-containing protein</fullName>
    </recommendedName>
</protein>
<dbReference type="Proteomes" id="UP000185860">
    <property type="component" value="Unassembled WGS sequence"/>
</dbReference>
<dbReference type="STRING" id="454136.NIES2119_08155"/>
<name>A0A1U7IP84_9CYAN</name>
<proteinExistence type="predicted"/>
<sequence length="234" mass="25726">MNIKPMLVRFQSAVGRDDLVEQMILLPGKKSSVLPTSKSDHSLTFVVGYNGSPSSHTALDISLLIAHQTRLATNKQVAVKIAYVIDDRVNNQIKDFPSNYTIAGNYWEFSTASALKSVTTELGSKTKIQTLTKSDRQTTTKSRSVPTSCSRNSIFERADHILWQARYLVEEWGDAFIAHLRIGCVVEELTKVVASDAADLLFLGCHSTKHSLVQKLGTKFPCPVLGIPDSIACS</sequence>
<evidence type="ECO:0000313" key="2">
    <source>
        <dbReference type="Proteomes" id="UP000185860"/>
    </source>
</evidence>
<dbReference type="EMBL" id="MRCE01000006">
    <property type="protein sequence ID" value="OKH39093.1"/>
    <property type="molecule type" value="Genomic_DNA"/>
</dbReference>
<dbReference type="AlphaFoldDB" id="A0A1U7IP84"/>
<dbReference type="SUPFAM" id="SSF52402">
    <property type="entry name" value="Adenine nucleotide alpha hydrolases-like"/>
    <property type="match status" value="1"/>
</dbReference>
<accession>A0A1U7IP84</accession>
<evidence type="ECO:0000313" key="1">
    <source>
        <dbReference type="EMBL" id="OKH39093.1"/>
    </source>
</evidence>
<comment type="caution">
    <text evidence="1">The sequence shown here is derived from an EMBL/GenBank/DDBJ whole genome shotgun (WGS) entry which is preliminary data.</text>
</comment>
<reference evidence="1 2" key="1">
    <citation type="submission" date="2016-11" db="EMBL/GenBank/DDBJ databases">
        <title>Draft Genome Sequences of Nine Cyanobacterial Strains from Diverse Habitats.</title>
        <authorList>
            <person name="Zhu T."/>
            <person name="Hou S."/>
            <person name="Lu X."/>
            <person name="Hess W.R."/>
        </authorList>
    </citation>
    <scope>NUCLEOTIDE SEQUENCE [LARGE SCALE GENOMIC DNA]</scope>
    <source>
        <strain evidence="1 2">IAM M-71</strain>
    </source>
</reference>
<gene>
    <name evidence="1" type="ORF">NIES2119_08155</name>
</gene>